<evidence type="ECO:0000313" key="5">
    <source>
        <dbReference type="EMBL" id="KAE9076036.1"/>
    </source>
</evidence>
<dbReference type="EMBL" id="QXFZ01002546">
    <property type="protein sequence ID" value="KAE9076036.1"/>
    <property type="molecule type" value="Genomic_DNA"/>
</dbReference>
<sequence length="646" mass="72810">MEEVTLMCALLRKGGVDVFPVVIDKSKVVGLLQDAIKAKNPATIKCDAKDLRLFLAKKGDAWLPDEDSLNVVLQGRDFSSYLAMRPSWKLAKPSLFGPNVSLGEDVIHVLVVTPEGVSGAEVYDRKKRKVEENEAILPPPTESFEPFPPPAIHNDNYVTMSAALLDKCGLVNLNADKVMMYCRREVRNLWHFLQEEVIQKNARGCIVGPPGTGKSLSTLCFVAQLDPNEWNVVWIHFGLWRESCLSIGRREYWDHVNKSTFVVPRVAGKRLFVCLDGYKSDPTHLEFLKNIRGGLTSKERLLVCSSMATLGKLNQEDAKLEQIRVFSMYSWTLADYETAVADGVFYKYVVSKMDATQANEVNDDGDEEEPSEAEKKKHALDCKFYYAGGSCRFMFLYTTDEVKQRLQNAVDSIANKNDLILYCSGSWHRDTINTLYGKADGGGGLFPVSSYAASLFAKESGADIITLLASRLNTSKNPAMDGHLMEWLFLASVPKRAVELVGDNGVIDELPMAPVFSFDPKKRFGVRNGRIKGNKSWLQPVAWNQGGYDAVYFDEDNGNVIFIQVTRSDTHSFKMRFFFEVLLKLQMANMEIKTVEVYFVVKSAQYLNFKINHIDDRDLLCNFDARWKQPEEKHVKVRAFKAVGLQ</sequence>
<evidence type="ECO:0000256" key="2">
    <source>
        <dbReference type="ARBA" id="ARBA00004613"/>
    </source>
</evidence>
<dbReference type="GO" id="GO:0043657">
    <property type="term" value="C:host cell"/>
    <property type="evidence" value="ECO:0007669"/>
    <property type="project" value="UniProtKB-SubCell"/>
</dbReference>
<dbReference type="Pfam" id="PF20147">
    <property type="entry name" value="Crinkler"/>
    <property type="match status" value="1"/>
</dbReference>
<gene>
    <name evidence="5" type="ORF">PF007_g24775</name>
</gene>
<comment type="caution">
    <text evidence="5">The sequence shown here is derived from an EMBL/GenBank/DDBJ whole genome shotgun (WGS) entry which is preliminary data.</text>
</comment>
<keyword evidence="3" id="KW-0964">Secreted</keyword>
<accession>A0A6A3QHU3</accession>
<dbReference type="AlphaFoldDB" id="A0A6A3QHU3"/>
<dbReference type="InterPro" id="IPR045379">
    <property type="entry name" value="Crinkler_N"/>
</dbReference>
<comment type="subcellular location">
    <subcellularLocation>
        <location evidence="1">Host cell</location>
    </subcellularLocation>
    <subcellularLocation>
        <location evidence="2">Secreted</location>
    </subcellularLocation>
</comment>
<reference evidence="5 6" key="1">
    <citation type="submission" date="2018-08" db="EMBL/GenBank/DDBJ databases">
        <title>Genomic investigation of the strawberry pathogen Phytophthora fragariae indicates pathogenicity is determined by transcriptional variation in three key races.</title>
        <authorList>
            <person name="Adams T.M."/>
            <person name="Armitage A.D."/>
            <person name="Sobczyk M.K."/>
            <person name="Bates H.J."/>
            <person name="Dunwell J.M."/>
            <person name="Nellist C.F."/>
            <person name="Harrison R.J."/>
        </authorList>
    </citation>
    <scope>NUCLEOTIDE SEQUENCE [LARGE SCALE GENOMIC DNA]</scope>
    <source>
        <strain evidence="5 6">NOV-71</strain>
    </source>
</reference>
<evidence type="ECO:0000259" key="4">
    <source>
        <dbReference type="Pfam" id="PF20147"/>
    </source>
</evidence>
<dbReference type="Proteomes" id="UP000441208">
    <property type="component" value="Unassembled WGS sequence"/>
</dbReference>
<dbReference type="InterPro" id="IPR027417">
    <property type="entry name" value="P-loop_NTPase"/>
</dbReference>
<proteinExistence type="predicted"/>
<dbReference type="GO" id="GO:0005576">
    <property type="term" value="C:extracellular region"/>
    <property type="evidence" value="ECO:0007669"/>
    <property type="project" value="UniProtKB-SubCell"/>
</dbReference>
<feature type="domain" description="Crinkler effector protein N-terminal" evidence="4">
    <location>
        <begin position="4"/>
        <end position="112"/>
    </location>
</feature>
<evidence type="ECO:0000313" key="6">
    <source>
        <dbReference type="Proteomes" id="UP000441208"/>
    </source>
</evidence>
<evidence type="ECO:0000256" key="1">
    <source>
        <dbReference type="ARBA" id="ARBA00004340"/>
    </source>
</evidence>
<dbReference type="SUPFAM" id="SSF52540">
    <property type="entry name" value="P-loop containing nucleoside triphosphate hydrolases"/>
    <property type="match status" value="1"/>
</dbReference>
<name>A0A6A3QHU3_9STRA</name>
<organism evidence="5 6">
    <name type="scientific">Phytophthora fragariae</name>
    <dbReference type="NCBI Taxonomy" id="53985"/>
    <lineage>
        <taxon>Eukaryota</taxon>
        <taxon>Sar</taxon>
        <taxon>Stramenopiles</taxon>
        <taxon>Oomycota</taxon>
        <taxon>Peronosporomycetes</taxon>
        <taxon>Peronosporales</taxon>
        <taxon>Peronosporaceae</taxon>
        <taxon>Phytophthora</taxon>
    </lineage>
</organism>
<protein>
    <recommendedName>
        <fullName evidence="4">Crinkler effector protein N-terminal domain-containing protein</fullName>
    </recommendedName>
</protein>
<evidence type="ECO:0000256" key="3">
    <source>
        <dbReference type="ARBA" id="ARBA00022525"/>
    </source>
</evidence>